<organism evidence="2 3">
    <name type="scientific">Pseudomonas plecoglossicida</name>
    <dbReference type="NCBI Taxonomy" id="70775"/>
    <lineage>
        <taxon>Bacteria</taxon>
        <taxon>Pseudomonadati</taxon>
        <taxon>Pseudomonadota</taxon>
        <taxon>Gammaproteobacteria</taxon>
        <taxon>Pseudomonadales</taxon>
        <taxon>Pseudomonadaceae</taxon>
        <taxon>Pseudomonas</taxon>
    </lineage>
</organism>
<evidence type="ECO:0008006" key="4">
    <source>
        <dbReference type="Google" id="ProtNLM"/>
    </source>
</evidence>
<gene>
    <name evidence="2" type="ORF">DBB42_16320</name>
</gene>
<accession>A0A2R7UGR9</accession>
<dbReference type="EMBL" id="QANO01000121">
    <property type="protein sequence ID" value="PTU51288.1"/>
    <property type="molecule type" value="Genomic_DNA"/>
</dbReference>
<evidence type="ECO:0000256" key="1">
    <source>
        <dbReference type="SAM" id="SignalP"/>
    </source>
</evidence>
<feature type="chain" id="PRO_5015348716" description="Halovibrin HvnC" evidence="1">
    <location>
        <begin position="24"/>
        <end position="290"/>
    </location>
</feature>
<dbReference type="Proteomes" id="UP000244874">
    <property type="component" value="Unassembled WGS sequence"/>
</dbReference>
<sequence length="290" mass="32529">MLTSVSRTLLAAALLAGVSTVQASIGARTAEQLQKNYDSTPAHCPGNAVPAHACSGVLLRSTKPSPHYHSWHHSQNSKDKGGVSFSYLRSDIPTTQLAADGRSGFTLYPLLQRPKDSLRYEMLCAWPTDGDTWERDKRGCGDNRQTAATEAACHEQGVLTAEQWMERFRQSGDYKAQCAFDIRRARVPERAEAFYQSIRAKQLFAPELPFPWNEVVIGAWDEEQSNRLPIQSFFHIEGAYGALQQAQADQRDWYRTNGTFIPVIRIRLPNDLDERATFSYHKSDQAVALP</sequence>
<protein>
    <recommendedName>
        <fullName evidence="4">Halovibrin HvnC</fullName>
    </recommendedName>
</protein>
<dbReference type="RefSeq" id="WP_108480949.1">
    <property type="nucleotide sequence ID" value="NZ_QANO01000121.1"/>
</dbReference>
<dbReference type="AlphaFoldDB" id="A0A2R7UGR9"/>
<proteinExistence type="predicted"/>
<comment type="caution">
    <text evidence="2">The sequence shown here is derived from an EMBL/GenBank/DDBJ whole genome shotgun (WGS) entry which is preliminary data.</text>
</comment>
<evidence type="ECO:0000313" key="2">
    <source>
        <dbReference type="EMBL" id="PTU51288.1"/>
    </source>
</evidence>
<reference evidence="2 3" key="1">
    <citation type="submission" date="2018-04" db="EMBL/GenBank/DDBJ databases">
        <authorList>
            <person name="Go L.Y."/>
            <person name="Mitchell J.A."/>
        </authorList>
    </citation>
    <scope>NUCLEOTIDE SEQUENCE [LARGE SCALE GENOMIC DNA]</scope>
    <source>
        <strain evidence="2 3">KCJK7865</strain>
    </source>
</reference>
<evidence type="ECO:0000313" key="3">
    <source>
        <dbReference type="Proteomes" id="UP000244874"/>
    </source>
</evidence>
<keyword evidence="1" id="KW-0732">Signal</keyword>
<name>A0A2R7UGR9_PSEDL</name>
<feature type="signal peptide" evidence="1">
    <location>
        <begin position="1"/>
        <end position="23"/>
    </location>
</feature>